<dbReference type="HOGENOM" id="CLU_022000_5_0_1"/>
<dbReference type="OMA" id="WEDVWSV"/>
<name>C5FVU9_ARTOC</name>
<dbReference type="EMBL" id="DS995706">
    <property type="protein sequence ID" value="EEQ34033.1"/>
    <property type="molecule type" value="Genomic_DNA"/>
</dbReference>
<dbReference type="InterPro" id="IPR043198">
    <property type="entry name" value="Cyclin/Ssn8"/>
</dbReference>
<dbReference type="GO" id="GO:0016538">
    <property type="term" value="F:cyclin-dependent protein serine/threonine kinase regulator activity"/>
    <property type="evidence" value="ECO:0007669"/>
    <property type="project" value="InterPro"/>
</dbReference>
<evidence type="ECO:0000313" key="2">
    <source>
        <dbReference type="Proteomes" id="UP000002035"/>
    </source>
</evidence>
<dbReference type="PANTHER" id="PTHR10026">
    <property type="entry name" value="CYCLIN"/>
    <property type="match status" value="1"/>
</dbReference>
<keyword evidence="2" id="KW-1185">Reference proteome</keyword>
<dbReference type="RefSeq" id="XP_002844888.1">
    <property type="nucleotide sequence ID" value="XM_002844842.1"/>
</dbReference>
<dbReference type="AlphaFoldDB" id="C5FVU9"/>
<dbReference type="eggNOG" id="KOG0835">
    <property type="taxonomic scope" value="Eukaryota"/>
</dbReference>
<evidence type="ECO:0000313" key="1">
    <source>
        <dbReference type="EMBL" id="EEQ34033.1"/>
    </source>
</evidence>
<reference evidence="2" key="1">
    <citation type="journal article" date="2012" name="MBio">
        <title>Comparative genome analysis of Trichophyton rubrum and related dermatophytes reveals candidate genes involved in infection.</title>
        <authorList>
            <person name="Martinez D.A."/>
            <person name="Oliver B.G."/>
            <person name="Graeser Y."/>
            <person name="Goldberg J.M."/>
            <person name="Li W."/>
            <person name="Martinez-Rossi N.M."/>
            <person name="Monod M."/>
            <person name="Shelest E."/>
            <person name="Barton R.C."/>
            <person name="Birch E."/>
            <person name="Brakhage A.A."/>
            <person name="Chen Z."/>
            <person name="Gurr S.J."/>
            <person name="Heiman D."/>
            <person name="Heitman J."/>
            <person name="Kosti I."/>
            <person name="Rossi A."/>
            <person name="Saif S."/>
            <person name="Samalova M."/>
            <person name="Saunders C.W."/>
            <person name="Shea T."/>
            <person name="Summerbell R.C."/>
            <person name="Xu J."/>
            <person name="Young S."/>
            <person name="Zeng Q."/>
            <person name="Birren B.W."/>
            <person name="Cuomo C.A."/>
            <person name="White T.C."/>
        </authorList>
    </citation>
    <scope>NUCLEOTIDE SEQUENCE [LARGE SCALE GENOMIC DNA]</scope>
    <source>
        <strain evidence="2">ATCC MYA-4605 / CBS 113480</strain>
    </source>
</reference>
<protein>
    <submittedName>
        <fullName evidence="1">Cyclin domain-containing protein</fullName>
    </submittedName>
</protein>
<dbReference type="InterPro" id="IPR036915">
    <property type="entry name" value="Cyclin-like_sf"/>
</dbReference>
<gene>
    <name evidence="1" type="ORF">MCYG_06852</name>
</gene>
<dbReference type="VEuPathDB" id="FungiDB:MCYG_06852"/>
<dbReference type="FunFam" id="1.10.472.10:FF:000126">
    <property type="entry name" value="Cyclin domain protein"/>
    <property type="match status" value="1"/>
</dbReference>
<accession>C5FVU9</accession>
<organism evidence="1 2">
    <name type="scientific">Arthroderma otae (strain ATCC MYA-4605 / CBS 113480)</name>
    <name type="common">Microsporum canis</name>
    <dbReference type="NCBI Taxonomy" id="554155"/>
    <lineage>
        <taxon>Eukaryota</taxon>
        <taxon>Fungi</taxon>
        <taxon>Dikarya</taxon>
        <taxon>Ascomycota</taxon>
        <taxon>Pezizomycotina</taxon>
        <taxon>Eurotiomycetes</taxon>
        <taxon>Eurotiomycetidae</taxon>
        <taxon>Onygenales</taxon>
        <taxon>Arthrodermataceae</taxon>
        <taxon>Microsporum</taxon>
    </lineage>
</organism>
<dbReference type="STRING" id="554155.C5FVU9"/>
<dbReference type="SUPFAM" id="SSF47954">
    <property type="entry name" value="Cyclin-like"/>
    <property type="match status" value="2"/>
</dbReference>
<dbReference type="FunFam" id="1.10.472.10:FF:000086">
    <property type="entry name" value="Cyclin domain protein"/>
    <property type="match status" value="1"/>
</dbReference>
<dbReference type="Proteomes" id="UP000002035">
    <property type="component" value="Unassembled WGS sequence"/>
</dbReference>
<dbReference type="Gene3D" id="1.10.472.10">
    <property type="entry name" value="Cyclin-like"/>
    <property type="match status" value="2"/>
</dbReference>
<sequence>MPAAVSELAHLSNSLATPAQLEHSSSSLDGVPEELERSVRYAGVKLTQAAGVLVQLPQDVIAQAIVVFTRFWVGPEGGSLAVYSAKDISAAALYMTAKISMFPVSPRSVLNVYTYLLSPTASPLSFVNPDGPPEHPNPETFYLSEGTYQVERQNLMKIESAILRASSFHIQVVLPHTIALTYLQTLKVSSSSVAARTFAHLNAALFSPQLLYLTHQPNALAVSAIYLAAREQGVKVVDSEWWEVFDVDREELGFLVVAMRSMEGFAKAEHDFWQGRTVPLTVGAVEQEVSRRRQATATGES</sequence>
<proteinExistence type="predicted"/>
<dbReference type="OrthoDB" id="10264655at2759"/>
<dbReference type="GeneID" id="9227931"/>
<dbReference type="GO" id="GO:0006357">
    <property type="term" value="P:regulation of transcription by RNA polymerase II"/>
    <property type="evidence" value="ECO:0007669"/>
    <property type="project" value="InterPro"/>
</dbReference>